<sequence length="108" mass="12663">MFIVMMSLNASSPQSFVLETLLLSTFNVLKSNKSTVLLFKLIFFNFIDSNRLARRKIIPSVYLMNGLIQRNHHTSWYNKFLLFHCHMIIYGTTNSIHYVTSTHKKKYG</sequence>
<reference evidence="1" key="1">
    <citation type="submission" date="2021-10" db="EMBL/GenBank/DDBJ databases">
        <title>Tropical sea cucumber genome reveals ecological adaptation and Cuvierian tubules defense mechanism.</title>
        <authorList>
            <person name="Chen T."/>
        </authorList>
    </citation>
    <scope>NUCLEOTIDE SEQUENCE</scope>
    <source>
        <strain evidence="1">Nanhai2018</strain>
        <tissue evidence="1">Muscle</tissue>
    </source>
</reference>
<comment type="caution">
    <text evidence="1">The sequence shown here is derived from an EMBL/GenBank/DDBJ whole genome shotgun (WGS) entry which is preliminary data.</text>
</comment>
<evidence type="ECO:0000313" key="1">
    <source>
        <dbReference type="EMBL" id="KAJ8035055.1"/>
    </source>
</evidence>
<accession>A0A9Q1H7A3</accession>
<evidence type="ECO:0000313" key="2">
    <source>
        <dbReference type="Proteomes" id="UP001152320"/>
    </source>
</evidence>
<dbReference type="AlphaFoldDB" id="A0A9Q1H7A3"/>
<protein>
    <submittedName>
        <fullName evidence="1">Uncharacterized protein</fullName>
    </submittedName>
</protein>
<dbReference type="EMBL" id="JAIZAY010000010">
    <property type="protein sequence ID" value="KAJ8035055.1"/>
    <property type="molecule type" value="Genomic_DNA"/>
</dbReference>
<organism evidence="1 2">
    <name type="scientific">Holothuria leucospilota</name>
    <name type="common">Black long sea cucumber</name>
    <name type="synonym">Mertensiothuria leucospilota</name>
    <dbReference type="NCBI Taxonomy" id="206669"/>
    <lineage>
        <taxon>Eukaryota</taxon>
        <taxon>Metazoa</taxon>
        <taxon>Echinodermata</taxon>
        <taxon>Eleutherozoa</taxon>
        <taxon>Echinozoa</taxon>
        <taxon>Holothuroidea</taxon>
        <taxon>Aspidochirotacea</taxon>
        <taxon>Aspidochirotida</taxon>
        <taxon>Holothuriidae</taxon>
        <taxon>Holothuria</taxon>
    </lineage>
</organism>
<name>A0A9Q1H7A3_HOLLE</name>
<proteinExistence type="predicted"/>
<keyword evidence="2" id="KW-1185">Reference proteome</keyword>
<gene>
    <name evidence="1" type="ORF">HOLleu_22142</name>
</gene>
<dbReference type="Proteomes" id="UP001152320">
    <property type="component" value="Chromosome 10"/>
</dbReference>